<dbReference type="Proteomes" id="UP000093111">
    <property type="component" value="Unassembled WGS sequence"/>
</dbReference>
<dbReference type="RefSeq" id="WP_068955458.1">
    <property type="nucleotide sequence ID" value="NZ_LGLV01000011.1"/>
</dbReference>
<dbReference type="PANTHER" id="PTHR37816:SF1">
    <property type="entry name" value="TOXIN"/>
    <property type="match status" value="1"/>
</dbReference>
<dbReference type="STRING" id="1612624.ADU59_17555"/>
<dbReference type="PATRIC" id="fig|1612624.7.peg.5453"/>
<dbReference type="Gene3D" id="3.40.50.300">
    <property type="entry name" value="P-loop containing nucleotide triphosphate hydrolases"/>
    <property type="match status" value="1"/>
</dbReference>
<comment type="caution">
    <text evidence="1">The sequence shown here is derived from an EMBL/GenBank/DDBJ whole genome shotgun (WGS) entry which is preliminary data.</text>
</comment>
<evidence type="ECO:0000313" key="2">
    <source>
        <dbReference type="Proteomes" id="UP000093111"/>
    </source>
</evidence>
<dbReference type="OrthoDB" id="7210594at2"/>
<sequence length="193" mass="21823">MPSYISGIEQALPILRGVSRVLVIGCSGGGKSTLSRKLSGRLDLPYVSMDRDFYWLPGWTKRAKADERALIAATVAQDRWIMDGTGASSFDLRLPRTDLVVWVRVPRPLCLWGLICRVASSFGRVRPDMAPGCPEQLPDREFLSYIWNFDRRVSPIIVERLDRYAPDMPVLTLRSRSDMRALVARLQEADDVE</sequence>
<organism evidence="1 2">
    <name type="scientific">Pararhizobium polonicum</name>
    <dbReference type="NCBI Taxonomy" id="1612624"/>
    <lineage>
        <taxon>Bacteria</taxon>
        <taxon>Pseudomonadati</taxon>
        <taxon>Pseudomonadota</taxon>
        <taxon>Alphaproteobacteria</taxon>
        <taxon>Hyphomicrobiales</taxon>
        <taxon>Rhizobiaceae</taxon>
        <taxon>Rhizobium/Agrobacterium group</taxon>
        <taxon>Pararhizobium</taxon>
    </lineage>
</organism>
<accession>A0A1C7P2V8</accession>
<protein>
    <submittedName>
        <fullName evidence="1">ATPase AAA</fullName>
    </submittedName>
</protein>
<dbReference type="AlphaFoldDB" id="A0A1C7P2V8"/>
<proteinExistence type="predicted"/>
<dbReference type="InterPro" id="IPR052922">
    <property type="entry name" value="Cytidylate_Kinase-2"/>
</dbReference>
<gene>
    <name evidence="1" type="ORF">ADU59_17555</name>
</gene>
<keyword evidence="2" id="KW-1185">Reference proteome</keyword>
<dbReference type="EMBL" id="LGLV01000011">
    <property type="protein sequence ID" value="OBZ94014.1"/>
    <property type="molecule type" value="Genomic_DNA"/>
</dbReference>
<dbReference type="SUPFAM" id="SSF52540">
    <property type="entry name" value="P-loop containing nucleoside triphosphate hydrolases"/>
    <property type="match status" value="1"/>
</dbReference>
<reference evidence="1 2" key="1">
    <citation type="journal article" date="2016" name="Syst. Appl. Microbiol.">
        <title>Pararhizobium polonicum sp. nov. isolated from tumors on stone fruit rootstocks.</title>
        <authorList>
            <person name="Pulawska J."/>
            <person name="Kuzmanovic N."/>
            <person name="Willems A."/>
            <person name="Pothier J.F."/>
        </authorList>
    </citation>
    <scope>NUCLEOTIDE SEQUENCE [LARGE SCALE GENOMIC DNA]</scope>
    <source>
        <strain evidence="1 2">F5.1</strain>
    </source>
</reference>
<name>A0A1C7P2V8_9HYPH</name>
<dbReference type="InterPro" id="IPR027417">
    <property type="entry name" value="P-loop_NTPase"/>
</dbReference>
<evidence type="ECO:0000313" key="1">
    <source>
        <dbReference type="EMBL" id="OBZ94014.1"/>
    </source>
</evidence>
<dbReference type="PANTHER" id="PTHR37816">
    <property type="entry name" value="YALI0E33011P"/>
    <property type="match status" value="1"/>
</dbReference>